<sequence length="644" mass="70505">MPTRSRYLNPKVLNGPADPGRINASIILIKPCLQLPPARSMPRLPFWNHPLIVQQAICAAAHTPATCVSPTLLSAFSRLQLSGAQSARVQLCAICLRLRVCVFVCIPPGGGGWRVGTRPRACSFECEKHTRTHDSARREIRDMANARSMEIMFVSRAAPSTYSHFRSPPPAPSPLNVVRARSRGLGCDVQRERRPGLRWDVSSATRAVRMVYAAVSQLERAASAFASVEAQVAGGVRDRVVVHQHLPRPDIPDTWSVCDVCACVSEAYPAPCVFVLGCGCGALGRDRSDGWDEAAGVSRRPPDRSFDLARACMRSAGCWGRVSWQVDADADAERSTSRWTGALAHVVACAIRAAVLPERGRRCWGRLPSAQSFVRACRQRRPGYETFTAGRGRRPVHEGIRCVFVQTLHDIVPTVPPFHNFSLPLVGAREVLVHPGQRLARPSSTILAPFVPSPATPRQRTTPNLPNEANVFPKKEMPLLILARVIMIIRAVVLAERPDFRQGLSALFLPSTTLHLYISVLHDAENLVLESGEAAARGHVAILNAFPLLDAFVFCLVASRSKEAYSGVAAKRSNGKLRARPQAFWVEDRISIEINAGPESSPHAVMINATSIPRRHMPIEAAQENFERDFVGQCQDGTHDGMGL</sequence>
<protein>
    <submittedName>
        <fullName evidence="1">Uncharacterized protein</fullName>
    </submittedName>
</protein>
<accession>A0AAD6SUH9</accession>
<dbReference type="EMBL" id="JARJCM010000069">
    <property type="protein sequence ID" value="KAJ7032890.1"/>
    <property type="molecule type" value="Genomic_DNA"/>
</dbReference>
<evidence type="ECO:0000313" key="2">
    <source>
        <dbReference type="Proteomes" id="UP001218188"/>
    </source>
</evidence>
<comment type="caution">
    <text evidence="1">The sequence shown here is derived from an EMBL/GenBank/DDBJ whole genome shotgun (WGS) entry which is preliminary data.</text>
</comment>
<keyword evidence="2" id="KW-1185">Reference proteome</keyword>
<gene>
    <name evidence="1" type="ORF">C8F04DRAFT_1235069</name>
</gene>
<evidence type="ECO:0000313" key="1">
    <source>
        <dbReference type="EMBL" id="KAJ7032890.1"/>
    </source>
</evidence>
<organism evidence="1 2">
    <name type="scientific">Mycena alexandri</name>
    <dbReference type="NCBI Taxonomy" id="1745969"/>
    <lineage>
        <taxon>Eukaryota</taxon>
        <taxon>Fungi</taxon>
        <taxon>Dikarya</taxon>
        <taxon>Basidiomycota</taxon>
        <taxon>Agaricomycotina</taxon>
        <taxon>Agaricomycetes</taxon>
        <taxon>Agaricomycetidae</taxon>
        <taxon>Agaricales</taxon>
        <taxon>Marasmiineae</taxon>
        <taxon>Mycenaceae</taxon>
        <taxon>Mycena</taxon>
    </lineage>
</organism>
<reference evidence="1" key="1">
    <citation type="submission" date="2023-03" db="EMBL/GenBank/DDBJ databases">
        <title>Massive genome expansion in bonnet fungi (Mycena s.s.) driven by repeated elements and novel gene families across ecological guilds.</title>
        <authorList>
            <consortium name="Lawrence Berkeley National Laboratory"/>
            <person name="Harder C.B."/>
            <person name="Miyauchi S."/>
            <person name="Viragh M."/>
            <person name="Kuo A."/>
            <person name="Thoen E."/>
            <person name="Andreopoulos B."/>
            <person name="Lu D."/>
            <person name="Skrede I."/>
            <person name="Drula E."/>
            <person name="Henrissat B."/>
            <person name="Morin E."/>
            <person name="Kohler A."/>
            <person name="Barry K."/>
            <person name="LaButti K."/>
            <person name="Morin E."/>
            <person name="Salamov A."/>
            <person name="Lipzen A."/>
            <person name="Mereny Z."/>
            <person name="Hegedus B."/>
            <person name="Baldrian P."/>
            <person name="Stursova M."/>
            <person name="Weitz H."/>
            <person name="Taylor A."/>
            <person name="Grigoriev I.V."/>
            <person name="Nagy L.G."/>
            <person name="Martin F."/>
            <person name="Kauserud H."/>
        </authorList>
    </citation>
    <scope>NUCLEOTIDE SEQUENCE</scope>
    <source>
        <strain evidence="1">CBHHK200</strain>
    </source>
</reference>
<dbReference type="Proteomes" id="UP001218188">
    <property type="component" value="Unassembled WGS sequence"/>
</dbReference>
<dbReference type="AlphaFoldDB" id="A0AAD6SUH9"/>
<proteinExistence type="predicted"/>
<name>A0AAD6SUH9_9AGAR</name>